<evidence type="ECO:0000313" key="1">
    <source>
        <dbReference type="EMBL" id="CAF1388862.1"/>
    </source>
</evidence>
<accession>A0A815JZJ9</accession>
<proteinExistence type="predicted"/>
<evidence type="ECO:0000313" key="3">
    <source>
        <dbReference type="Proteomes" id="UP000663829"/>
    </source>
</evidence>
<sequence>MYRGYERILNPWRLQMYLRRKGRYCRSLIIKPFPEYHNLCEFLNMFNNFISYHEENYPFDNFQEFSFTFYVLVSVDDVNNNFPHQQPANVIIRGKKRYYGTGGTILQTLRRFIRSLKCLKKFKLNNLLLEANSDVGSCLEEVLEHSQDTLESLECLNYTSHILPLYIVGLFSNLKQITISSHSLSDDVLLLFANHTIYLKRLIIVQDELTIPYVCSTAAWIEVDKILYERTFEHSKWHVEMLMTGRCKCEPLWATAPAPIKSIIYETIFSKVNHSSIYTCLENYSKTLEIYAHLNSLCRVYIPKSFNERSDQSYIALVKNCKYLHTLAIRERISTATCLLIVYYGVKNNLKQFYLRRNCVILRNEYKMFIFSDDNNQTMHNWIETNCRAYDTVEYRVSELLKRKWHMLSDHLYNKIKM</sequence>
<dbReference type="Proteomes" id="UP000663829">
    <property type="component" value="Unassembled WGS sequence"/>
</dbReference>
<comment type="caution">
    <text evidence="1">The sequence shown here is derived from an EMBL/GenBank/DDBJ whole genome shotgun (WGS) entry which is preliminary data.</text>
</comment>
<dbReference type="InterPro" id="IPR032675">
    <property type="entry name" value="LRR_dom_sf"/>
</dbReference>
<dbReference type="PANTHER" id="PTHR20872:SF1">
    <property type="entry name" value="F-BOX DOMAIN-CONTAINING PROTEIN"/>
    <property type="match status" value="1"/>
</dbReference>
<dbReference type="PANTHER" id="PTHR20872">
    <property type="match status" value="1"/>
</dbReference>
<dbReference type="OrthoDB" id="9974792at2759"/>
<dbReference type="EMBL" id="CAJOBC010082270">
    <property type="protein sequence ID" value="CAF4283593.1"/>
    <property type="molecule type" value="Genomic_DNA"/>
</dbReference>
<name>A0A815JZJ9_9BILA</name>
<protein>
    <submittedName>
        <fullName evidence="1">Uncharacterized protein</fullName>
    </submittedName>
</protein>
<reference evidence="1" key="1">
    <citation type="submission" date="2021-02" db="EMBL/GenBank/DDBJ databases">
        <authorList>
            <person name="Nowell W R."/>
        </authorList>
    </citation>
    <scope>NUCLEOTIDE SEQUENCE</scope>
</reference>
<gene>
    <name evidence="1" type="ORF">GPM918_LOCUS32698</name>
    <name evidence="2" type="ORF">SRO942_LOCUS33370</name>
</gene>
<dbReference type="Gene3D" id="3.80.10.10">
    <property type="entry name" value="Ribonuclease Inhibitor"/>
    <property type="match status" value="1"/>
</dbReference>
<evidence type="ECO:0000313" key="2">
    <source>
        <dbReference type="EMBL" id="CAF4283593.1"/>
    </source>
</evidence>
<dbReference type="EMBL" id="CAJNOQ010016864">
    <property type="protein sequence ID" value="CAF1388862.1"/>
    <property type="molecule type" value="Genomic_DNA"/>
</dbReference>
<keyword evidence="3" id="KW-1185">Reference proteome</keyword>
<organism evidence="1 3">
    <name type="scientific">Didymodactylos carnosus</name>
    <dbReference type="NCBI Taxonomy" id="1234261"/>
    <lineage>
        <taxon>Eukaryota</taxon>
        <taxon>Metazoa</taxon>
        <taxon>Spiralia</taxon>
        <taxon>Gnathifera</taxon>
        <taxon>Rotifera</taxon>
        <taxon>Eurotatoria</taxon>
        <taxon>Bdelloidea</taxon>
        <taxon>Philodinida</taxon>
        <taxon>Philodinidae</taxon>
        <taxon>Didymodactylos</taxon>
    </lineage>
</organism>
<dbReference type="Proteomes" id="UP000681722">
    <property type="component" value="Unassembled WGS sequence"/>
</dbReference>
<dbReference type="AlphaFoldDB" id="A0A815JZJ9"/>